<dbReference type="AlphaFoldDB" id="Q5B983"/>
<gene>
    <name evidence="2" type="ORF">ANIA_02897</name>
</gene>
<dbReference type="OrthoDB" id="410701at2759"/>
<organism evidence="2 3">
    <name type="scientific">Emericella nidulans (strain FGSC A4 / ATCC 38163 / CBS 112.46 / NRRL 194 / M139)</name>
    <name type="common">Aspergillus nidulans</name>
    <dbReference type="NCBI Taxonomy" id="227321"/>
    <lineage>
        <taxon>Eukaryota</taxon>
        <taxon>Fungi</taxon>
        <taxon>Dikarya</taxon>
        <taxon>Ascomycota</taxon>
        <taxon>Pezizomycotina</taxon>
        <taxon>Eurotiomycetes</taxon>
        <taxon>Eurotiomycetidae</taxon>
        <taxon>Eurotiales</taxon>
        <taxon>Aspergillaceae</taxon>
        <taxon>Aspergillus</taxon>
        <taxon>Aspergillus subgen. Nidulantes</taxon>
    </lineage>
</organism>
<dbReference type="InParanoid" id="Q5B983"/>
<accession>Q5B983</accession>
<dbReference type="eggNOG" id="ENOG502S19W">
    <property type="taxonomic scope" value="Eukaryota"/>
</dbReference>
<protein>
    <submittedName>
        <fullName evidence="2">Uncharacterized protein</fullName>
    </submittedName>
</protein>
<dbReference type="GeneID" id="2873892"/>
<evidence type="ECO:0000256" key="1">
    <source>
        <dbReference type="SAM" id="MobiDB-lite"/>
    </source>
</evidence>
<sequence>MISTPDSIFMDVIGLESCPKPLHGRVFKSGAVQQPFVPKDPFANAVYPSNSSQHLYERGVSGDPSSCEFWCSSRLKSRLNQPLPRLVNVPEPWAPIAGRGRGDHKPDSRLSRFSQPLRANCGVGLLDAKQGALKWSLQVHPSPSDDLIDRIQDKVLYHEVENWTISEKSREPLITPLTSAQRSISRKKYKRTLQGITADFIQHVEPVLRNWKDASKLDEKVRGILRDNDFGYLESRQYDIADVVTWAWVLMSASTYEATLRIFLLETEGQGKEAVPKRNIPVFIPLLLLRQKLDLKTFRLLLVYSLHHITMASIDPDTCARFVVRLFSHARRLWPEVLLPIAQAFRFYLREYRRYRFNFVMAKLDRFIQLLALPPGPRPYVSASIRQQAQFELLKAMAEMHLASSVSRRGYQALAAVQLAHKKTAAEREFAKLKTPSWPPWKEERSGIDSTKGAEGTKSRAMRVISQMSEAGHPRSLWEDVAGILAGWDTDNSPTIQTRAMVRPPKHLLGSSKQENHPAIWEARIRSTRTVREAWAAFTAYESRTRQPHATVYYAMGEKLVFERKERNKRPVAKDIQTSLALPGDGPEVFPEPASARDWIYTPTDPPKLNHFLRRMISQGIRPSGRFLALLLQHATTFHDALHYLSCSDLTNQQMMALLSVDEDILGSDGEYKKVLNEVPEYLFSAFIRLLCRCSTSTKRSSPQAESQVANCFPVLTSNWANSQSQFPTLFSYAAQSRNTREPLNLKLLTHAVKLVRKRDSRNPQGWVQLLAGLCSNRIFSDNPNTHPRLTEMLLVWHEVLEVTNWMAERNIDLGSEGFRILCRSFSRAVAAGVKDETSMRKGQETVAKASRRRRVLPEVDPSSFEDFVNSGLTTLKRQFDRLVLVEPKTYILFDSFRESLETRTGSKVTVPVMHDIPSPAVLHAFVRALGLAEDSDGLLNLLRWMSQHALTLKKRSDEYTNGDMLMRRTIVAVRTFLEGYWGKRRSAPAAYEPAVADHITQSDSDGMPKFSDPALQEAYDIVTATEVWGPWPRDEEVWEYFEHAQG</sequence>
<keyword evidence="3" id="KW-1185">Reference proteome</keyword>
<proteinExistence type="predicted"/>
<reference evidence="3" key="1">
    <citation type="journal article" date="2005" name="Nature">
        <title>Sequencing of Aspergillus nidulans and comparative analysis with A. fumigatus and A. oryzae.</title>
        <authorList>
            <person name="Galagan J.E."/>
            <person name="Calvo S.E."/>
            <person name="Cuomo C."/>
            <person name="Ma L.J."/>
            <person name="Wortman J.R."/>
            <person name="Batzoglou S."/>
            <person name="Lee S.I."/>
            <person name="Basturkmen M."/>
            <person name="Spevak C.C."/>
            <person name="Clutterbuck J."/>
            <person name="Kapitonov V."/>
            <person name="Jurka J."/>
            <person name="Scazzocchio C."/>
            <person name="Farman M."/>
            <person name="Butler J."/>
            <person name="Purcell S."/>
            <person name="Harris S."/>
            <person name="Braus G.H."/>
            <person name="Draht O."/>
            <person name="Busch S."/>
            <person name="D'Enfert C."/>
            <person name="Bouchier C."/>
            <person name="Goldman G.H."/>
            <person name="Bell-Pedersen D."/>
            <person name="Griffiths-Jones S."/>
            <person name="Doonan J.H."/>
            <person name="Yu J."/>
            <person name="Vienken K."/>
            <person name="Pain A."/>
            <person name="Freitag M."/>
            <person name="Selker E.U."/>
            <person name="Archer D.B."/>
            <person name="Penalva M.A."/>
            <person name="Oakley B.R."/>
            <person name="Momany M."/>
            <person name="Tanaka T."/>
            <person name="Kumagai T."/>
            <person name="Asai K."/>
            <person name="Machida M."/>
            <person name="Nierman W.C."/>
            <person name="Denning D.W."/>
            <person name="Caddick M."/>
            <person name="Hynes M."/>
            <person name="Paoletti M."/>
            <person name="Fischer R."/>
            <person name="Miller B."/>
            <person name="Dyer P."/>
            <person name="Sachs M.S."/>
            <person name="Osmani S.A."/>
            <person name="Birren B.W."/>
        </authorList>
    </citation>
    <scope>NUCLEOTIDE SEQUENCE [LARGE SCALE GENOMIC DNA]</scope>
    <source>
        <strain evidence="3">FGSC A4 / ATCC 38163 / CBS 112.46 / NRRL 194 / M139</strain>
    </source>
</reference>
<name>Q5B983_EMENI</name>
<dbReference type="EMBL" id="BN001306">
    <property type="protein sequence ID" value="CBF83790.1"/>
    <property type="molecule type" value="Genomic_DNA"/>
</dbReference>
<dbReference type="Proteomes" id="UP000000560">
    <property type="component" value="Chromosome VI"/>
</dbReference>
<dbReference type="RefSeq" id="XP_660501.1">
    <property type="nucleotide sequence ID" value="XM_655409.1"/>
</dbReference>
<dbReference type="STRING" id="227321.Q5B983"/>
<dbReference type="KEGG" id="ani:ANIA_02897"/>
<feature type="region of interest" description="Disordered" evidence="1">
    <location>
        <begin position="437"/>
        <end position="459"/>
    </location>
</feature>
<evidence type="ECO:0000313" key="3">
    <source>
        <dbReference type="Proteomes" id="UP000000560"/>
    </source>
</evidence>
<dbReference type="OMA" id="YVPSEPP"/>
<evidence type="ECO:0000313" key="2">
    <source>
        <dbReference type="EMBL" id="CBF83790.1"/>
    </source>
</evidence>
<dbReference type="HOGENOM" id="CLU_005247_1_0_1"/>
<reference evidence="3" key="2">
    <citation type="journal article" date="2009" name="Fungal Genet. Biol.">
        <title>The 2008 update of the Aspergillus nidulans genome annotation: a community effort.</title>
        <authorList>
            <person name="Wortman J.R."/>
            <person name="Gilsenan J.M."/>
            <person name="Joardar V."/>
            <person name="Deegan J."/>
            <person name="Clutterbuck J."/>
            <person name="Andersen M.R."/>
            <person name="Archer D."/>
            <person name="Bencina M."/>
            <person name="Braus G."/>
            <person name="Coutinho P."/>
            <person name="von Dohren H."/>
            <person name="Doonan J."/>
            <person name="Driessen A.J."/>
            <person name="Durek P."/>
            <person name="Espeso E."/>
            <person name="Fekete E."/>
            <person name="Flipphi M."/>
            <person name="Estrada C.G."/>
            <person name="Geysens S."/>
            <person name="Goldman G."/>
            <person name="de Groot P.W."/>
            <person name="Hansen K."/>
            <person name="Harris S.D."/>
            <person name="Heinekamp T."/>
            <person name="Helmstaedt K."/>
            <person name="Henrissat B."/>
            <person name="Hofmann G."/>
            <person name="Homan T."/>
            <person name="Horio T."/>
            <person name="Horiuchi H."/>
            <person name="James S."/>
            <person name="Jones M."/>
            <person name="Karaffa L."/>
            <person name="Karanyi Z."/>
            <person name="Kato M."/>
            <person name="Keller N."/>
            <person name="Kelly D.E."/>
            <person name="Kiel J.A."/>
            <person name="Kim J.M."/>
            <person name="van der Klei I.J."/>
            <person name="Klis F.M."/>
            <person name="Kovalchuk A."/>
            <person name="Krasevec N."/>
            <person name="Kubicek C.P."/>
            <person name="Liu B."/>
            <person name="Maccabe A."/>
            <person name="Meyer V."/>
            <person name="Mirabito P."/>
            <person name="Miskei M."/>
            <person name="Mos M."/>
            <person name="Mullins J."/>
            <person name="Nelson D.R."/>
            <person name="Nielsen J."/>
            <person name="Oakley B.R."/>
            <person name="Osmani S.A."/>
            <person name="Pakula T."/>
            <person name="Paszewski A."/>
            <person name="Paulsen I."/>
            <person name="Pilsyk S."/>
            <person name="Pocsi I."/>
            <person name="Punt P.J."/>
            <person name="Ram A.F."/>
            <person name="Ren Q."/>
            <person name="Robellet X."/>
            <person name="Robson G."/>
            <person name="Seiboth B."/>
            <person name="van Solingen P."/>
            <person name="Specht T."/>
            <person name="Sun J."/>
            <person name="Taheri-Talesh N."/>
            <person name="Takeshita N."/>
            <person name="Ussery D."/>
            <person name="vanKuyk P.A."/>
            <person name="Visser H."/>
            <person name="van de Vondervoort P.J."/>
            <person name="de Vries R.P."/>
            <person name="Walton J."/>
            <person name="Xiang X."/>
            <person name="Xiong Y."/>
            <person name="Zeng A.P."/>
            <person name="Brandt B.W."/>
            <person name="Cornell M.J."/>
            <person name="van den Hondel C.A."/>
            <person name="Visser J."/>
            <person name="Oliver S.G."/>
            <person name="Turner G."/>
        </authorList>
    </citation>
    <scope>GENOME REANNOTATION</scope>
    <source>
        <strain evidence="3">FGSC A4 / ATCC 38163 / CBS 112.46 / NRRL 194 / M139</strain>
    </source>
</reference>
<accession>C8VJ86</accession>